<dbReference type="GO" id="GO:0031405">
    <property type="term" value="F:lipoic acid binding"/>
    <property type="evidence" value="ECO:0007669"/>
    <property type="project" value="TreeGrafter"/>
</dbReference>
<reference evidence="5" key="1">
    <citation type="submission" date="2020-11" db="EMBL/GenBank/DDBJ databases">
        <title>Carbohydrate-dependent, anaerobic sulfur respiration: A novel catabolism in halophilic archaea.</title>
        <authorList>
            <person name="Sorokin D.Y."/>
            <person name="Messina E."/>
            <person name="Smedile F."/>
            <person name="La Cono V."/>
            <person name="Hallsworth J.E."/>
            <person name="Yakimov M.M."/>
        </authorList>
    </citation>
    <scope>NUCLEOTIDE SEQUENCE</scope>
    <source>
        <strain evidence="5">AArc-S</strain>
    </source>
</reference>
<evidence type="ECO:0000256" key="2">
    <source>
        <dbReference type="ARBA" id="ARBA00022679"/>
    </source>
</evidence>
<dbReference type="PANTHER" id="PTHR43178:SF5">
    <property type="entry name" value="LIPOAMIDE ACYLTRANSFERASE COMPONENT OF BRANCHED-CHAIN ALPHA-KETO ACID DEHYDROGENASE COMPLEX, MITOCHONDRIAL"/>
    <property type="match status" value="1"/>
</dbReference>
<sequence length="94" mass="10149">MSDLRGGTVTVTNLGVLGVDSFTPVINPPEVAILGVGRIRERARPAEDGVEFRRQLTLDLSFDHRVVDGADAARFLESLAEYVENATQHAADGE</sequence>
<accession>A0A897MQH1</accession>
<dbReference type="InterPro" id="IPR050743">
    <property type="entry name" value="2-oxoacid_DH_E2_comp"/>
</dbReference>
<dbReference type="EMBL" id="CP064786">
    <property type="protein sequence ID" value="QSG02581.1"/>
    <property type="molecule type" value="Genomic_DNA"/>
</dbReference>
<evidence type="ECO:0000256" key="3">
    <source>
        <dbReference type="ARBA" id="ARBA00023315"/>
    </source>
</evidence>
<protein>
    <submittedName>
        <fullName evidence="5">Pyruvate/2-oxoglutarate dehydrogenase complex, dihydrolipoamide acyltransferase (E2) component or related enzyme</fullName>
    </submittedName>
</protein>
<dbReference type="SUPFAM" id="SSF52777">
    <property type="entry name" value="CoA-dependent acyltransferases"/>
    <property type="match status" value="1"/>
</dbReference>
<dbReference type="Pfam" id="PF00198">
    <property type="entry name" value="2-oxoacid_dh"/>
    <property type="match status" value="1"/>
</dbReference>
<evidence type="ECO:0000256" key="1">
    <source>
        <dbReference type="ARBA" id="ARBA00001938"/>
    </source>
</evidence>
<dbReference type="GO" id="GO:0005737">
    <property type="term" value="C:cytoplasm"/>
    <property type="evidence" value="ECO:0007669"/>
    <property type="project" value="TreeGrafter"/>
</dbReference>
<dbReference type="KEGG" id="hara:AArcS_1366"/>
<dbReference type="Proteomes" id="UP000663586">
    <property type="component" value="Chromosome"/>
</dbReference>
<evidence type="ECO:0000259" key="4">
    <source>
        <dbReference type="Pfam" id="PF00198"/>
    </source>
</evidence>
<keyword evidence="6" id="KW-1185">Reference proteome</keyword>
<evidence type="ECO:0000313" key="6">
    <source>
        <dbReference type="Proteomes" id="UP000663586"/>
    </source>
</evidence>
<name>A0A897MQH1_9EURY</name>
<comment type="cofactor">
    <cofactor evidence="1">
        <name>(R)-lipoate</name>
        <dbReference type="ChEBI" id="CHEBI:83088"/>
    </cofactor>
</comment>
<dbReference type="Gene3D" id="3.30.559.10">
    <property type="entry name" value="Chloramphenicol acetyltransferase-like domain"/>
    <property type="match status" value="1"/>
</dbReference>
<feature type="domain" description="2-oxoacid dehydrogenase acyltransferase catalytic" evidence="4">
    <location>
        <begin position="2"/>
        <end position="88"/>
    </location>
</feature>
<gene>
    <name evidence="5" type="primary">aceF2</name>
    <name evidence="5" type="ORF">AArcS_1366</name>
</gene>
<dbReference type="PANTHER" id="PTHR43178">
    <property type="entry name" value="DIHYDROLIPOAMIDE ACETYLTRANSFERASE COMPONENT OF PYRUVATE DEHYDROGENASE COMPLEX"/>
    <property type="match status" value="1"/>
</dbReference>
<dbReference type="InterPro" id="IPR023213">
    <property type="entry name" value="CAT-like_dom_sf"/>
</dbReference>
<proteinExistence type="predicted"/>
<keyword evidence="3 5" id="KW-0012">Acyltransferase</keyword>
<dbReference type="InterPro" id="IPR001078">
    <property type="entry name" value="2-oxoacid_DH_actylTfrase"/>
</dbReference>
<organism evidence="5 6">
    <name type="scientific">Natranaeroarchaeum sulfidigenes</name>
    <dbReference type="NCBI Taxonomy" id="2784880"/>
    <lineage>
        <taxon>Archaea</taxon>
        <taxon>Methanobacteriati</taxon>
        <taxon>Methanobacteriota</taxon>
        <taxon>Stenosarchaea group</taxon>
        <taxon>Halobacteria</taxon>
        <taxon>Halobacteriales</taxon>
        <taxon>Natronoarchaeaceae</taxon>
        <taxon>Natranaeroarchaeum</taxon>
    </lineage>
</organism>
<keyword evidence="2 5" id="KW-0808">Transferase</keyword>
<dbReference type="AlphaFoldDB" id="A0A897MQH1"/>
<dbReference type="GO" id="GO:0016407">
    <property type="term" value="F:acetyltransferase activity"/>
    <property type="evidence" value="ECO:0007669"/>
    <property type="project" value="TreeGrafter"/>
</dbReference>
<keyword evidence="5" id="KW-0670">Pyruvate</keyword>
<evidence type="ECO:0000313" key="5">
    <source>
        <dbReference type="EMBL" id="QSG02581.1"/>
    </source>
</evidence>